<feature type="non-terminal residue" evidence="1">
    <location>
        <position position="1"/>
    </location>
</feature>
<evidence type="ECO:0000313" key="1">
    <source>
        <dbReference type="EMBL" id="RSO51687.1"/>
    </source>
</evidence>
<protein>
    <recommendedName>
        <fullName evidence="3">Phage tail protein</fullName>
    </recommendedName>
</protein>
<proteinExistence type="predicted"/>
<accession>A0AB37TCG9</accession>
<feature type="non-terminal residue" evidence="1">
    <location>
        <position position="208"/>
    </location>
</feature>
<gene>
    <name evidence="1" type="ORF">EA752_21000</name>
</gene>
<sequence>QGSAIVSLKNDLAATNNAVASKADSSAVTNLTSRVSTAEGNITSQGNSITSLTNSLAISAKGGANLLIKSNVVGTYNGVAYPHHVYEMGEEWEVGAQYTLLWCAEHKRNSTDTSSNLAVYAGGGSQTIQSVVNTNGKVVNKVTFTKNSSGVAKVINFYMINRPSAAQGSIGTVYWAVLVKGNLITTDTWIPSSYDYLPDVTANASAIT</sequence>
<evidence type="ECO:0000313" key="2">
    <source>
        <dbReference type="Proteomes" id="UP000271320"/>
    </source>
</evidence>
<reference evidence="1 2" key="1">
    <citation type="submission" date="2018-10" db="EMBL/GenBank/DDBJ databases">
        <title>GWAS and RNA-Seq identify cryptic mechanisms of antimicrobial resistance in Acinetobacter baumannii.</title>
        <authorList>
            <person name="Sahl J.W."/>
        </authorList>
    </citation>
    <scope>NUCLEOTIDE SEQUENCE [LARGE SCALE GENOMIC DNA]</scope>
    <source>
        <strain evidence="1 2">TG41884</strain>
    </source>
</reference>
<dbReference type="Proteomes" id="UP000271320">
    <property type="component" value="Unassembled WGS sequence"/>
</dbReference>
<evidence type="ECO:0008006" key="3">
    <source>
        <dbReference type="Google" id="ProtNLM"/>
    </source>
</evidence>
<dbReference type="AlphaFoldDB" id="A0AB37TCG9"/>
<dbReference type="EMBL" id="RFEW01000068">
    <property type="protein sequence ID" value="RSO51687.1"/>
    <property type="molecule type" value="Genomic_DNA"/>
</dbReference>
<dbReference type="Gene3D" id="1.20.5.340">
    <property type="match status" value="1"/>
</dbReference>
<comment type="caution">
    <text evidence="1">The sequence shown here is derived from an EMBL/GenBank/DDBJ whole genome shotgun (WGS) entry which is preliminary data.</text>
</comment>
<name>A0AB37TCG9_ACIPI</name>
<organism evidence="1 2">
    <name type="scientific">Acinetobacter pittii</name>
    <name type="common">Acinetobacter genomosp. 3</name>
    <dbReference type="NCBI Taxonomy" id="48296"/>
    <lineage>
        <taxon>Bacteria</taxon>
        <taxon>Pseudomonadati</taxon>
        <taxon>Pseudomonadota</taxon>
        <taxon>Gammaproteobacteria</taxon>
        <taxon>Moraxellales</taxon>
        <taxon>Moraxellaceae</taxon>
        <taxon>Acinetobacter</taxon>
        <taxon>Acinetobacter calcoaceticus/baumannii complex</taxon>
    </lineage>
</organism>